<dbReference type="HAMAP" id="MF_00500">
    <property type="entry name" value="Ribosomal_bS20"/>
    <property type="match status" value="1"/>
</dbReference>
<evidence type="ECO:0000256" key="4">
    <source>
        <dbReference type="ARBA" id="ARBA00022640"/>
    </source>
</evidence>
<dbReference type="GO" id="GO:0015935">
    <property type="term" value="C:small ribosomal subunit"/>
    <property type="evidence" value="ECO:0007669"/>
    <property type="project" value="TreeGrafter"/>
</dbReference>
<keyword evidence="6" id="KW-0694">RNA-binding</keyword>
<evidence type="ECO:0000256" key="11">
    <source>
        <dbReference type="ARBA" id="ARBA00078122"/>
    </source>
</evidence>
<dbReference type="GO" id="GO:0009507">
    <property type="term" value="C:chloroplast"/>
    <property type="evidence" value="ECO:0007669"/>
    <property type="project" value="UniProtKB-SubCell"/>
</dbReference>
<dbReference type="InterPro" id="IPR036510">
    <property type="entry name" value="Ribosomal_bS20_sf"/>
</dbReference>
<comment type="similarity">
    <text evidence="2">Belongs to the bacterial ribosomal protein bS20 family.</text>
</comment>
<dbReference type="PANTHER" id="PTHR33398:SF1">
    <property type="entry name" value="SMALL RIBOSOMAL SUBUNIT PROTEIN BS20C"/>
    <property type="match status" value="1"/>
</dbReference>
<evidence type="ECO:0000256" key="9">
    <source>
        <dbReference type="ARBA" id="ARBA00023274"/>
    </source>
</evidence>
<protein>
    <recommendedName>
        <fullName evidence="10">Small ribosomal subunit protein bS20c</fullName>
    </recommendedName>
    <alternativeName>
        <fullName evidence="11">30S ribosomal protein S20, chloroplastic</fullName>
    </alternativeName>
</protein>
<keyword evidence="9" id="KW-0687">Ribonucleoprotein</keyword>
<dbReference type="EMBL" id="JACEFO010001882">
    <property type="protein sequence ID" value="KAF8696014.1"/>
    <property type="molecule type" value="Genomic_DNA"/>
</dbReference>
<name>A0A835BEN6_9POAL</name>
<evidence type="ECO:0000256" key="7">
    <source>
        <dbReference type="ARBA" id="ARBA00022946"/>
    </source>
</evidence>
<dbReference type="Pfam" id="PF01649">
    <property type="entry name" value="Ribosomal_S20p"/>
    <property type="match status" value="1"/>
</dbReference>
<keyword evidence="4" id="KW-0934">Plastid</keyword>
<proteinExistence type="inferred from homology"/>
<organism evidence="12 13">
    <name type="scientific">Digitaria exilis</name>
    <dbReference type="NCBI Taxonomy" id="1010633"/>
    <lineage>
        <taxon>Eukaryota</taxon>
        <taxon>Viridiplantae</taxon>
        <taxon>Streptophyta</taxon>
        <taxon>Embryophyta</taxon>
        <taxon>Tracheophyta</taxon>
        <taxon>Spermatophyta</taxon>
        <taxon>Magnoliopsida</taxon>
        <taxon>Liliopsida</taxon>
        <taxon>Poales</taxon>
        <taxon>Poaceae</taxon>
        <taxon>PACMAD clade</taxon>
        <taxon>Panicoideae</taxon>
        <taxon>Panicodae</taxon>
        <taxon>Paniceae</taxon>
        <taxon>Anthephorinae</taxon>
        <taxon>Digitaria</taxon>
    </lineage>
</organism>
<keyword evidence="13" id="KW-1185">Reference proteome</keyword>
<evidence type="ECO:0000256" key="5">
    <source>
        <dbReference type="ARBA" id="ARBA00022730"/>
    </source>
</evidence>
<dbReference type="SUPFAM" id="SSF46992">
    <property type="entry name" value="Ribosomal protein S20"/>
    <property type="match status" value="1"/>
</dbReference>
<sequence>MAATSTSSLFSLSSLSASLPSPTRLPISLSLRALPPRARLSVSLPFASPLGTDCWRHWFHFFDNCVCYTSSSYVLLVVFSGGYGTWAATSTSSAGKLRRRGLEVVCEATTGRRPDSVAKRERQNEKHRIRNHARKAEMRTRMKKVFRALEKLRKKADAQPEEIIEIEKMISEAYKAIDKTVQVGALHRNTGNHRKSRLARRKKAIEILRGWYVPNAEPVAAA</sequence>
<evidence type="ECO:0000256" key="2">
    <source>
        <dbReference type="ARBA" id="ARBA00007634"/>
    </source>
</evidence>
<comment type="subcellular location">
    <subcellularLocation>
        <location evidence="1">Plastid</location>
        <location evidence="1">Chloroplast</location>
    </subcellularLocation>
</comment>
<gene>
    <name evidence="12" type="ORF">HU200_036895</name>
</gene>
<dbReference type="GO" id="GO:0003735">
    <property type="term" value="F:structural constituent of ribosome"/>
    <property type="evidence" value="ECO:0007669"/>
    <property type="project" value="InterPro"/>
</dbReference>
<dbReference type="FunFam" id="1.20.58.110:FF:000003">
    <property type="entry name" value="30S ribosomal protein S20, chloroplastic"/>
    <property type="match status" value="1"/>
</dbReference>
<dbReference type="GO" id="GO:0070181">
    <property type="term" value="F:small ribosomal subunit rRNA binding"/>
    <property type="evidence" value="ECO:0007669"/>
    <property type="project" value="TreeGrafter"/>
</dbReference>
<dbReference type="InterPro" id="IPR002583">
    <property type="entry name" value="Ribosomal_bS20"/>
</dbReference>
<dbReference type="AlphaFoldDB" id="A0A835BEN6"/>
<evidence type="ECO:0000313" key="13">
    <source>
        <dbReference type="Proteomes" id="UP000636709"/>
    </source>
</evidence>
<evidence type="ECO:0000256" key="3">
    <source>
        <dbReference type="ARBA" id="ARBA00022528"/>
    </source>
</evidence>
<evidence type="ECO:0000256" key="6">
    <source>
        <dbReference type="ARBA" id="ARBA00022884"/>
    </source>
</evidence>
<evidence type="ECO:0000256" key="1">
    <source>
        <dbReference type="ARBA" id="ARBA00004229"/>
    </source>
</evidence>
<keyword evidence="8" id="KW-0689">Ribosomal protein</keyword>
<comment type="caution">
    <text evidence="12">The sequence shown here is derived from an EMBL/GenBank/DDBJ whole genome shotgun (WGS) entry which is preliminary data.</text>
</comment>
<evidence type="ECO:0000256" key="10">
    <source>
        <dbReference type="ARBA" id="ARBA00074494"/>
    </source>
</evidence>
<accession>A0A835BEN6</accession>
<dbReference type="Gene3D" id="1.20.58.110">
    <property type="entry name" value="Ribosomal protein S20"/>
    <property type="match status" value="1"/>
</dbReference>
<dbReference type="NCBIfam" id="TIGR00029">
    <property type="entry name" value="S20"/>
    <property type="match status" value="1"/>
</dbReference>
<keyword evidence="3" id="KW-0150">Chloroplast</keyword>
<reference evidence="12" key="1">
    <citation type="submission" date="2020-07" db="EMBL/GenBank/DDBJ databases">
        <title>Genome sequence and genetic diversity analysis of an under-domesticated orphan crop, white fonio (Digitaria exilis).</title>
        <authorList>
            <person name="Bennetzen J.L."/>
            <person name="Chen S."/>
            <person name="Ma X."/>
            <person name="Wang X."/>
            <person name="Yssel A.E.J."/>
            <person name="Chaluvadi S.R."/>
            <person name="Johnson M."/>
            <person name="Gangashetty P."/>
            <person name="Hamidou F."/>
            <person name="Sanogo M.D."/>
            <person name="Zwaenepoel A."/>
            <person name="Wallace J."/>
            <person name="Van De Peer Y."/>
            <person name="Van Deynze A."/>
        </authorList>
    </citation>
    <scope>NUCLEOTIDE SEQUENCE</scope>
    <source>
        <tissue evidence="12">Leaves</tissue>
    </source>
</reference>
<dbReference type="GO" id="GO:0006412">
    <property type="term" value="P:translation"/>
    <property type="evidence" value="ECO:0007669"/>
    <property type="project" value="InterPro"/>
</dbReference>
<keyword evidence="7" id="KW-0809">Transit peptide</keyword>
<evidence type="ECO:0000313" key="12">
    <source>
        <dbReference type="EMBL" id="KAF8696014.1"/>
    </source>
</evidence>
<dbReference type="Proteomes" id="UP000636709">
    <property type="component" value="Unassembled WGS sequence"/>
</dbReference>
<dbReference type="OrthoDB" id="4825at2759"/>
<evidence type="ECO:0000256" key="8">
    <source>
        <dbReference type="ARBA" id="ARBA00022980"/>
    </source>
</evidence>
<keyword evidence="5" id="KW-0699">rRNA-binding</keyword>
<dbReference type="PANTHER" id="PTHR33398">
    <property type="entry name" value="30S RIBOSOMAL PROTEIN S20"/>
    <property type="match status" value="1"/>
</dbReference>